<sequence length="109" mass="12369">MGRYDAALMVELLQGKFPLSITEDYPRPQTLEASLKCPKPIELPPSFIESPFSDKEIVSVVESLCEVLSLFKFLQLFNAQCLSSPRGTEYSLIFELYSKLLSLLKFSKK</sequence>
<dbReference type="Proteomes" id="UP000035740">
    <property type="component" value="Unassembled WGS sequence"/>
</dbReference>
<organism evidence="1 2">
    <name type="scientific">Beta vulgaris subsp. vulgaris</name>
    <name type="common">Beet</name>
    <dbReference type="NCBI Taxonomy" id="3555"/>
    <lineage>
        <taxon>Eukaryota</taxon>
        <taxon>Viridiplantae</taxon>
        <taxon>Streptophyta</taxon>
        <taxon>Embryophyta</taxon>
        <taxon>Tracheophyta</taxon>
        <taxon>Spermatophyta</taxon>
        <taxon>Magnoliopsida</taxon>
        <taxon>eudicotyledons</taxon>
        <taxon>Gunneridae</taxon>
        <taxon>Pentapetalae</taxon>
        <taxon>Caryophyllales</taxon>
        <taxon>Chenopodiaceae</taxon>
        <taxon>Betoideae</taxon>
        <taxon>Beta</taxon>
    </lineage>
</organism>
<feature type="non-terminal residue" evidence="1">
    <location>
        <position position="109"/>
    </location>
</feature>
<name>A0A0J7YPK6_BETVV</name>
<keyword evidence="2" id="KW-1185">Reference proteome</keyword>
<gene>
    <name evidence="1" type="ORF">BVRB_039620</name>
</gene>
<protein>
    <submittedName>
        <fullName evidence="1">Uncharacterized protein</fullName>
    </submittedName>
</protein>
<proteinExistence type="predicted"/>
<reference evidence="1 2" key="1">
    <citation type="journal article" date="2014" name="Nature">
        <title>The genome of the recently domesticated crop plant sugar beet (Beta vulgaris).</title>
        <authorList>
            <person name="Dohm J.C."/>
            <person name="Minoche A.E."/>
            <person name="Holtgrawe D."/>
            <person name="Capella-Gutierrez S."/>
            <person name="Zakrzewski F."/>
            <person name="Tafer H."/>
            <person name="Rupp O."/>
            <person name="Sorensen T.R."/>
            <person name="Stracke R."/>
            <person name="Reinhardt R."/>
            <person name="Goesmann A."/>
            <person name="Kraft T."/>
            <person name="Schulz B."/>
            <person name="Stadler P.F."/>
            <person name="Schmidt T."/>
            <person name="Gabaldon T."/>
            <person name="Lehrach H."/>
            <person name="Weisshaar B."/>
            <person name="Himmelbauer H."/>
        </authorList>
    </citation>
    <scope>NUCLEOTIDE SEQUENCE [LARGE SCALE GENOMIC DNA]</scope>
    <source>
        <tissue evidence="1">Taproot</tissue>
    </source>
</reference>
<evidence type="ECO:0000313" key="2">
    <source>
        <dbReference type="Proteomes" id="UP000035740"/>
    </source>
</evidence>
<dbReference type="AlphaFoldDB" id="A0A0J7YPK6"/>
<accession>A0A0J7YPK6</accession>
<dbReference type="Gramene" id="KMS65083">
    <property type="protein sequence ID" value="KMS65083"/>
    <property type="gene ID" value="BVRB_039620"/>
</dbReference>
<evidence type="ECO:0000313" key="1">
    <source>
        <dbReference type="EMBL" id="KMS65083.1"/>
    </source>
</evidence>
<dbReference type="EMBL" id="KQ114983">
    <property type="protein sequence ID" value="KMS65083.1"/>
    <property type="molecule type" value="Genomic_DNA"/>
</dbReference>